<dbReference type="Proteomes" id="UP000198510">
    <property type="component" value="Unassembled WGS sequence"/>
</dbReference>
<dbReference type="OrthoDB" id="9794683at2"/>
<proteinExistence type="predicted"/>
<keyword evidence="1" id="KW-1133">Transmembrane helix</keyword>
<keyword evidence="1" id="KW-0472">Membrane</keyword>
<feature type="transmembrane region" description="Helical" evidence="1">
    <location>
        <begin position="150"/>
        <end position="174"/>
    </location>
</feature>
<keyword evidence="3" id="KW-1185">Reference proteome</keyword>
<reference evidence="2 3" key="1">
    <citation type="submission" date="2016-10" db="EMBL/GenBank/DDBJ databases">
        <authorList>
            <person name="de Groot N.N."/>
        </authorList>
    </citation>
    <scope>NUCLEOTIDE SEQUENCE [LARGE SCALE GENOMIC DNA]</scope>
    <source>
        <strain evidence="2 3">DSM 25186</strain>
    </source>
</reference>
<evidence type="ECO:0000256" key="1">
    <source>
        <dbReference type="SAM" id="Phobius"/>
    </source>
</evidence>
<feature type="transmembrane region" description="Helical" evidence="1">
    <location>
        <begin position="28"/>
        <end position="48"/>
    </location>
</feature>
<keyword evidence="1" id="KW-0812">Transmembrane</keyword>
<dbReference type="RefSeq" id="WP_089681071.1">
    <property type="nucleotide sequence ID" value="NZ_FNFO01000003.1"/>
</dbReference>
<organism evidence="2 3">
    <name type="scientific">Catalinimonas alkaloidigena</name>
    <dbReference type="NCBI Taxonomy" id="1075417"/>
    <lineage>
        <taxon>Bacteria</taxon>
        <taxon>Pseudomonadati</taxon>
        <taxon>Bacteroidota</taxon>
        <taxon>Cytophagia</taxon>
        <taxon>Cytophagales</taxon>
        <taxon>Catalimonadaceae</taxon>
        <taxon>Catalinimonas</taxon>
    </lineage>
</organism>
<protein>
    <submittedName>
        <fullName evidence="2">Inner membrane protein</fullName>
    </submittedName>
</protein>
<gene>
    <name evidence="2" type="ORF">SAMN05421823_103137</name>
</gene>
<sequence length="179" mass="19670">MPSIFSHAIFAATLGKATLLHRTLSTRFWVMTALCAMLPDADVVGFAVGIPYDSLWGHRGFTHSIVFALLVGVVMAFVVFRDRRSRPLTPAGLVAYFTLVTLSHPLLDAFTSGGLGVALFAPFSGERYFAPWRPIRVSPIGADFFSARGLAVIASELVWIWLPAFALLGLSWFVRKARR</sequence>
<feature type="transmembrane region" description="Helical" evidence="1">
    <location>
        <begin position="87"/>
        <end position="107"/>
    </location>
</feature>
<dbReference type="AlphaFoldDB" id="A0A1G9DHQ0"/>
<accession>A0A1G9DHQ0</accession>
<dbReference type="Pfam" id="PF04307">
    <property type="entry name" value="YdjM"/>
    <property type="match status" value="1"/>
</dbReference>
<name>A0A1G9DHQ0_9BACT</name>
<dbReference type="PANTHER" id="PTHR35531">
    <property type="entry name" value="INNER MEMBRANE PROTEIN YBCI-RELATED"/>
    <property type="match status" value="1"/>
</dbReference>
<dbReference type="EMBL" id="FNFO01000003">
    <property type="protein sequence ID" value="SDK63422.1"/>
    <property type="molecule type" value="Genomic_DNA"/>
</dbReference>
<evidence type="ECO:0000313" key="2">
    <source>
        <dbReference type="EMBL" id="SDK63422.1"/>
    </source>
</evidence>
<dbReference type="InterPro" id="IPR007404">
    <property type="entry name" value="YdjM-like"/>
</dbReference>
<feature type="transmembrane region" description="Helical" evidence="1">
    <location>
        <begin position="60"/>
        <end position="80"/>
    </location>
</feature>
<dbReference type="PANTHER" id="PTHR35531:SF1">
    <property type="entry name" value="INNER MEMBRANE PROTEIN YBCI-RELATED"/>
    <property type="match status" value="1"/>
</dbReference>
<dbReference type="STRING" id="1075417.SAMN05421823_103137"/>
<evidence type="ECO:0000313" key="3">
    <source>
        <dbReference type="Proteomes" id="UP000198510"/>
    </source>
</evidence>